<proteinExistence type="inferred from homology"/>
<dbReference type="InterPro" id="IPR019819">
    <property type="entry name" value="Carboxylesterase_B_CS"/>
</dbReference>
<dbReference type="PANTHER" id="PTHR43918:SF4">
    <property type="entry name" value="CARBOXYLIC ESTER HYDROLASE"/>
    <property type="match status" value="1"/>
</dbReference>
<accession>A0A1V0TK30</accession>
<evidence type="ECO:0000259" key="5">
    <source>
        <dbReference type="Pfam" id="PF00135"/>
    </source>
</evidence>
<dbReference type="AlphaFoldDB" id="A0A1V0TK30"/>
<dbReference type="KEGG" id="sgv:B1H19_03095"/>
<dbReference type="GO" id="GO:0019695">
    <property type="term" value="P:choline metabolic process"/>
    <property type="evidence" value="ECO:0007669"/>
    <property type="project" value="TreeGrafter"/>
</dbReference>
<dbReference type="PANTHER" id="PTHR43918">
    <property type="entry name" value="ACETYLCHOLINESTERASE"/>
    <property type="match status" value="1"/>
</dbReference>
<organism evidence="6 7">
    <name type="scientific">Streptomyces gilvosporeus</name>
    <dbReference type="NCBI Taxonomy" id="553510"/>
    <lineage>
        <taxon>Bacteria</taxon>
        <taxon>Bacillati</taxon>
        <taxon>Actinomycetota</taxon>
        <taxon>Actinomycetes</taxon>
        <taxon>Kitasatosporales</taxon>
        <taxon>Streptomycetaceae</taxon>
        <taxon>Streptomyces</taxon>
    </lineage>
</organism>
<keyword evidence="7" id="KW-1185">Reference proteome</keyword>
<evidence type="ECO:0000256" key="2">
    <source>
        <dbReference type="ARBA" id="ARBA00022801"/>
    </source>
</evidence>
<evidence type="ECO:0000313" key="7">
    <source>
        <dbReference type="Proteomes" id="UP000192726"/>
    </source>
</evidence>
<dbReference type="Pfam" id="PF00135">
    <property type="entry name" value="COesterase"/>
    <property type="match status" value="1"/>
</dbReference>
<protein>
    <recommendedName>
        <fullName evidence="3">Carboxylic ester hydrolase</fullName>
        <ecNumber evidence="3">3.1.1.-</ecNumber>
    </recommendedName>
</protein>
<feature type="domain" description="Carboxylesterase type B" evidence="5">
    <location>
        <begin position="7"/>
        <end position="491"/>
    </location>
</feature>
<dbReference type="GO" id="GO:0003990">
    <property type="term" value="F:acetylcholinesterase activity"/>
    <property type="evidence" value="ECO:0007669"/>
    <property type="project" value="TreeGrafter"/>
</dbReference>
<dbReference type="GO" id="GO:0005886">
    <property type="term" value="C:plasma membrane"/>
    <property type="evidence" value="ECO:0007669"/>
    <property type="project" value="TreeGrafter"/>
</dbReference>
<dbReference type="PROSITE" id="PS00941">
    <property type="entry name" value="CARBOXYLESTERASE_B_2"/>
    <property type="match status" value="1"/>
</dbReference>
<dbReference type="GO" id="GO:0006581">
    <property type="term" value="P:acetylcholine catabolic process"/>
    <property type="evidence" value="ECO:0007669"/>
    <property type="project" value="TreeGrafter"/>
</dbReference>
<evidence type="ECO:0000256" key="4">
    <source>
        <dbReference type="SAM" id="MobiDB-lite"/>
    </source>
</evidence>
<dbReference type="STRING" id="553510.B1H19_03095"/>
<dbReference type="EC" id="3.1.1.-" evidence="3"/>
<reference evidence="6 7" key="1">
    <citation type="submission" date="2017-04" db="EMBL/GenBank/DDBJ databases">
        <title>Complete Genome Sequence of Streptomyces gilvosporeus F607, a Capable Producer of Natamycin.</title>
        <authorList>
            <person name="Zong G."/>
            <person name="Zhong C."/>
            <person name="Fu J."/>
            <person name="Qin R."/>
            <person name="Cao G."/>
        </authorList>
    </citation>
    <scope>NUCLEOTIDE SEQUENCE [LARGE SCALE GENOMIC DNA]</scope>
    <source>
        <strain evidence="6 7">F607</strain>
    </source>
</reference>
<sequence>MSRTGQRPVVATERGRVRGVVEGEVAAFRGLPYAASPVGALRFAAPRPHPGWSEVRDAERTGPSVPQGPSRLERVMGPRVPDWDEDGCLTLNVWTPVGALTPGGAARAVLVWFHGGGFTSGSGGWDWYDGARLAALGDIVVVTANYRLGPLGYLHLPEIGAENLGSQDQAAVLHWVRDNIAAFGGDAGLVTVGGQSAGAYSALSLALAPETGGLVRRVIAQSGPWGMAPQDPAAAAECAADYLRILGVTGTDPGAELRQLPVERLLAAYEQLAQRARPGDIAPPMYPVLGGPGHPVGWQQTVADGALGDKDVLLGTTEDEMTAFFAFNPLVQALSRDDVVATIRGRAGDMAQAVYDHYAARRPGATPARVLTDLAADHGFGNGVTEIATRRAAQGFPAYVYRFTRRPSPDPHGLGATHCAELPFLFHTVDAYPDAPMLGSADGQDRALAGAFGGALAAFTATGSPNGPGLDPWRPYLPGPAPEVMRFGPSPDLNSFRKEPLS</sequence>
<evidence type="ECO:0000256" key="1">
    <source>
        <dbReference type="ARBA" id="ARBA00005964"/>
    </source>
</evidence>
<evidence type="ECO:0000256" key="3">
    <source>
        <dbReference type="RuleBase" id="RU361235"/>
    </source>
</evidence>
<dbReference type="SUPFAM" id="SSF53474">
    <property type="entry name" value="alpha/beta-Hydrolases"/>
    <property type="match status" value="1"/>
</dbReference>
<dbReference type="PROSITE" id="PS00122">
    <property type="entry name" value="CARBOXYLESTERASE_B_1"/>
    <property type="match status" value="1"/>
</dbReference>
<dbReference type="Proteomes" id="UP000192726">
    <property type="component" value="Chromosome"/>
</dbReference>
<keyword evidence="2 3" id="KW-0378">Hydrolase</keyword>
<feature type="region of interest" description="Disordered" evidence="4">
    <location>
        <begin position="52"/>
        <end position="71"/>
    </location>
</feature>
<comment type="similarity">
    <text evidence="1 3">Belongs to the type-B carboxylesterase/lipase family.</text>
</comment>
<dbReference type="GO" id="GO:0005615">
    <property type="term" value="C:extracellular space"/>
    <property type="evidence" value="ECO:0007669"/>
    <property type="project" value="TreeGrafter"/>
</dbReference>
<dbReference type="InterPro" id="IPR050654">
    <property type="entry name" value="AChE-related_enzymes"/>
</dbReference>
<dbReference type="EMBL" id="CP020569">
    <property type="protein sequence ID" value="ARF53284.1"/>
    <property type="molecule type" value="Genomic_DNA"/>
</dbReference>
<dbReference type="InterPro" id="IPR019826">
    <property type="entry name" value="Carboxylesterase_B_AS"/>
</dbReference>
<name>A0A1V0TK30_9ACTN</name>
<dbReference type="OrthoDB" id="3199405at2"/>
<gene>
    <name evidence="6" type="ORF">B1H19_03095</name>
</gene>
<evidence type="ECO:0000313" key="6">
    <source>
        <dbReference type="EMBL" id="ARF53284.1"/>
    </source>
</evidence>
<dbReference type="Gene3D" id="3.40.50.1820">
    <property type="entry name" value="alpha/beta hydrolase"/>
    <property type="match status" value="1"/>
</dbReference>
<dbReference type="InterPro" id="IPR002018">
    <property type="entry name" value="CarbesteraseB"/>
</dbReference>
<dbReference type="RefSeq" id="WP_083102714.1">
    <property type="nucleotide sequence ID" value="NZ_CP020569.1"/>
</dbReference>
<dbReference type="InterPro" id="IPR029058">
    <property type="entry name" value="AB_hydrolase_fold"/>
</dbReference>